<evidence type="ECO:0000313" key="10">
    <source>
        <dbReference type="Proteomes" id="UP000565785"/>
    </source>
</evidence>
<dbReference type="InterPro" id="IPR036770">
    <property type="entry name" value="Ankyrin_rpt-contain_sf"/>
</dbReference>
<evidence type="ECO:0000256" key="5">
    <source>
        <dbReference type="ARBA" id="ARBA00023163"/>
    </source>
</evidence>
<feature type="compositionally biased region" description="Polar residues" evidence="7">
    <location>
        <begin position="167"/>
        <end position="178"/>
    </location>
</feature>
<dbReference type="SUPFAM" id="SSF48403">
    <property type="entry name" value="Ankyrin repeat"/>
    <property type="match status" value="1"/>
</dbReference>
<evidence type="ECO:0000256" key="7">
    <source>
        <dbReference type="SAM" id="MobiDB-lite"/>
    </source>
</evidence>
<feature type="non-terminal residue" evidence="9">
    <location>
        <position position="1"/>
    </location>
</feature>
<proteinExistence type="predicted"/>
<name>A0A7L1NU95_RHICY</name>
<gene>
    <name evidence="9" type="primary">Nfkbiz_0</name>
    <name evidence="9" type="ORF">RHICYA_R02354</name>
</gene>
<dbReference type="GO" id="GO:0070974">
    <property type="term" value="F:POU domain binding"/>
    <property type="evidence" value="ECO:0007669"/>
    <property type="project" value="InterPro"/>
</dbReference>
<feature type="repeat" description="ANK" evidence="6">
    <location>
        <begin position="288"/>
        <end position="320"/>
    </location>
</feature>
<dbReference type="PANTHER" id="PTHR24124">
    <property type="entry name" value="ANKYRIN REPEAT FAMILY A"/>
    <property type="match status" value="1"/>
</dbReference>
<dbReference type="PANTHER" id="PTHR24124:SF8">
    <property type="entry name" value="OCA DOMAIN-CONTAINING PROTEIN"/>
    <property type="match status" value="1"/>
</dbReference>
<evidence type="ECO:0000256" key="6">
    <source>
        <dbReference type="PROSITE-ProRule" id="PRU00023"/>
    </source>
</evidence>
<evidence type="ECO:0000259" key="8">
    <source>
        <dbReference type="PROSITE" id="PS52003"/>
    </source>
</evidence>
<dbReference type="PROSITE" id="PS50088">
    <property type="entry name" value="ANK_REPEAT"/>
    <property type="match status" value="1"/>
</dbReference>
<feature type="compositionally biased region" description="Basic and acidic residues" evidence="7">
    <location>
        <begin position="154"/>
        <end position="166"/>
    </location>
</feature>
<dbReference type="Proteomes" id="UP000565785">
    <property type="component" value="Unassembled WGS sequence"/>
</dbReference>
<evidence type="ECO:0000256" key="1">
    <source>
        <dbReference type="ARBA" id="ARBA00022737"/>
    </source>
</evidence>
<feature type="region of interest" description="Disordered" evidence="7">
    <location>
        <begin position="154"/>
        <end position="178"/>
    </location>
</feature>
<reference evidence="9 10" key="1">
    <citation type="submission" date="2019-09" db="EMBL/GenBank/DDBJ databases">
        <title>Bird 10,000 Genomes (B10K) Project - Family phase.</title>
        <authorList>
            <person name="Zhang G."/>
        </authorList>
    </citation>
    <scope>NUCLEOTIDE SEQUENCE [LARGE SCALE GENOMIC DNA]</scope>
    <source>
        <strain evidence="9">B10K-DU-002-35</strain>
        <tissue evidence="9">Muscle</tissue>
    </source>
</reference>
<dbReference type="InterPro" id="IPR047571">
    <property type="entry name" value="OCA"/>
</dbReference>
<dbReference type="SMART" id="SM00248">
    <property type="entry name" value="ANK"/>
    <property type="match status" value="4"/>
</dbReference>
<feature type="non-terminal residue" evidence="9">
    <location>
        <position position="408"/>
    </location>
</feature>
<keyword evidence="2" id="KW-0805">Transcription regulation</keyword>
<evidence type="ECO:0000256" key="2">
    <source>
        <dbReference type="ARBA" id="ARBA00023015"/>
    </source>
</evidence>
<organism evidence="9 10">
    <name type="scientific">Rhinopomastus cyanomelas</name>
    <name type="common">Common scimitarbill</name>
    <dbReference type="NCBI Taxonomy" id="113115"/>
    <lineage>
        <taxon>Eukaryota</taxon>
        <taxon>Metazoa</taxon>
        <taxon>Chordata</taxon>
        <taxon>Craniata</taxon>
        <taxon>Vertebrata</taxon>
        <taxon>Euteleostomi</taxon>
        <taxon>Archelosauria</taxon>
        <taxon>Archosauria</taxon>
        <taxon>Dinosauria</taxon>
        <taxon>Saurischia</taxon>
        <taxon>Theropoda</taxon>
        <taxon>Coelurosauria</taxon>
        <taxon>Aves</taxon>
        <taxon>Neognathae</taxon>
        <taxon>Neoaves</taxon>
        <taxon>Telluraves</taxon>
        <taxon>Coraciimorphae</taxon>
        <taxon>Bucerotiformes</taxon>
        <taxon>Rhinopomastidae</taxon>
        <taxon>Rhinopomastus</taxon>
    </lineage>
</organism>
<dbReference type="InterPro" id="IPR002110">
    <property type="entry name" value="Ankyrin_rpt"/>
</dbReference>
<dbReference type="PROSITE" id="PS52003">
    <property type="entry name" value="OCA"/>
    <property type="match status" value="1"/>
</dbReference>
<keyword evidence="1" id="KW-0677">Repeat</keyword>
<keyword evidence="3 6" id="KW-0040">ANK repeat</keyword>
<evidence type="ECO:0000313" key="9">
    <source>
        <dbReference type="EMBL" id="NXO02697.1"/>
    </source>
</evidence>
<dbReference type="Pfam" id="PF13637">
    <property type="entry name" value="Ank_4"/>
    <property type="match status" value="1"/>
</dbReference>
<dbReference type="Gene3D" id="1.25.40.20">
    <property type="entry name" value="Ankyrin repeat-containing domain"/>
    <property type="match status" value="1"/>
</dbReference>
<dbReference type="EMBL" id="VXBP01008629">
    <property type="protein sequence ID" value="NXO02697.1"/>
    <property type="molecule type" value="Genomic_DNA"/>
</dbReference>
<keyword evidence="10" id="KW-1185">Reference proteome</keyword>
<evidence type="ECO:0000256" key="4">
    <source>
        <dbReference type="ARBA" id="ARBA00023159"/>
    </source>
</evidence>
<comment type="caution">
    <text evidence="9">The sequence shown here is derived from an EMBL/GenBank/DDBJ whole genome shotgun (WGS) entry which is preliminary data.</text>
</comment>
<feature type="domain" description="OCA" evidence="8">
    <location>
        <begin position="9"/>
        <end position="31"/>
    </location>
</feature>
<keyword evidence="4" id="KW-0010">Activator</keyword>
<dbReference type="AlphaFoldDB" id="A0A7L1NU95"/>
<dbReference type="GO" id="GO:0005634">
    <property type="term" value="C:nucleus"/>
    <property type="evidence" value="ECO:0007669"/>
    <property type="project" value="TreeGrafter"/>
</dbReference>
<evidence type="ECO:0000256" key="3">
    <source>
        <dbReference type="ARBA" id="ARBA00023043"/>
    </source>
</evidence>
<sequence>SALSSAPPPRRYMGVRVKMPVRELLRKIRLAKGLDPARSEDTSCLNSPPSSTLPVLLLLFQSKQSVGQTLKGLEDLDILVEVLQEDLNKSQLKESLPSTPDGFGLGFSMDLQGSRWETGGSKQAAGGLQERPYSSARLHSCCSFRDFNSMSRGEVETLSHENEKTTQEYNSPEMSSRTSMKESGWWIEDTFSQTDLPGQPTQTTFPHVNPSGGSSCTQQDLSAISFFQFQLRREESFLRNIPADKLLAPDENGNRLLHKAVAQGRRALTYALAQRFASLNKINERDAESRTALHLAAEKNQHLMVSDLIALGANVNEQDSLGNTPLHLCAENGYLRVLEVLKNCKNNGVCVEVNLTDRYGLTPLHRAALAHTALVQKSQNTGISTDTGRFLRLRRDQILEGINCLLQM</sequence>
<keyword evidence="5" id="KW-0804">Transcription</keyword>
<dbReference type="GO" id="GO:0003677">
    <property type="term" value="F:DNA binding"/>
    <property type="evidence" value="ECO:0007669"/>
    <property type="project" value="InterPro"/>
</dbReference>
<dbReference type="PROSITE" id="PS50297">
    <property type="entry name" value="ANK_REP_REGION"/>
    <property type="match status" value="1"/>
</dbReference>
<accession>A0A7L1NU95</accession>
<protein>
    <submittedName>
        <fullName evidence="9">IKBZ inhibitor</fullName>
    </submittedName>
</protein>
<dbReference type="GO" id="GO:0010468">
    <property type="term" value="P:regulation of gene expression"/>
    <property type="evidence" value="ECO:0007669"/>
    <property type="project" value="TreeGrafter"/>
</dbReference>
<dbReference type="OrthoDB" id="10252328at2759"/>